<gene>
    <name evidence="1" type="ORF">ACJIZ3_014873</name>
</gene>
<organism evidence="1 2">
    <name type="scientific">Penstemon smallii</name>
    <dbReference type="NCBI Taxonomy" id="265156"/>
    <lineage>
        <taxon>Eukaryota</taxon>
        <taxon>Viridiplantae</taxon>
        <taxon>Streptophyta</taxon>
        <taxon>Embryophyta</taxon>
        <taxon>Tracheophyta</taxon>
        <taxon>Spermatophyta</taxon>
        <taxon>Magnoliopsida</taxon>
        <taxon>eudicotyledons</taxon>
        <taxon>Gunneridae</taxon>
        <taxon>Pentapetalae</taxon>
        <taxon>asterids</taxon>
        <taxon>lamiids</taxon>
        <taxon>Lamiales</taxon>
        <taxon>Plantaginaceae</taxon>
        <taxon>Cheloneae</taxon>
        <taxon>Penstemon</taxon>
    </lineage>
</organism>
<dbReference type="EMBL" id="JBJXBP010000008">
    <property type="protein sequence ID" value="KAL3813605.1"/>
    <property type="molecule type" value="Genomic_DNA"/>
</dbReference>
<comment type="caution">
    <text evidence="1">The sequence shown here is derived from an EMBL/GenBank/DDBJ whole genome shotgun (WGS) entry which is preliminary data.</text>
</comment>
<keyword evidence="2" id="KW-1185">Reference proteome</keyword>
<reference evidence="1 2" key="1">
    <citation type="submission" date="2024-12" db="EMBL/GenBank/DDBJ databases">
        <title>The unique morphological basis and parallel evolutionary history of personate flowers in Penstemon.</title>
        <authorList>
            <person name="Depatie T.H."/>
            <person name="Wessinger C.A."/>
        </authorList>
    </citation>
    <scope>NUCLEOTIDE SEQUENCE [LARGE SCALE GENOMIC DNA]</scope>
    <source>
        <strain evidence="1">WTNN_2</strain>
        <tissue evidence="1">Leaf</tissue>
    </source>
</reference>
<dbReference type="AlphaFoldDB" id="A0ABD3RKV3"/>
<evidence type="ECO:0000313" key="1">
    <source>
        <dbReference type="EMBL" id="KAL3813605.1"/>
    </source>
</evidence>
<name>A0ABD3RKV3_9LAMI</name>
<sequence length="205" mass="22508">MIRPYIIGAIEEVEAKGGDSHVEVGTALPALGKVAEGKRKALPATFLVKLGFSVLKDISLSKILTLEEASEHLLLSRCRSNCSIRGDTSDFGVLHATGDEGEDGVELPHGLLETSKSTTPEPELIFFLRLLPLSFPTFTLRLCESEGISEFSTDEDFDGKSEFVSDGFQKDLQLGWSVPIARRIPPRTHSGTSHFFSNYVKRSMH</sequence>
<evidence type="ECO:0000313" key="2">
    <source>
        <dbReference type="Proteomes" id="UP001634393"/>
    </source>
</evidence>
<proteinExistence type="predicted"/>
<protein>
    <submittedName>
        <fullName evidence="1">Uncharacterized protein</fullName>
    </submittedName>
</protein>
<dbReference type="Proteomes" id="UP001634393">
    <property type="component" value="Unassembled WGS sequence"/>
</dbReference>
<accession>A0ABD3RKV3</accession>